<feature type="chain" id="PRO_5047369555" description="DUF4468 domain-containing protein" evidence="1">
    <location>
        <begin position="20"/>
        <end position="188"/>
    </location>
</feature>
<gene>
    <name evidence="2" type="ORF">KQY15_04570</name>
</gene>
<sequence length="188" mass="20246">MKKILVIALMAFVPCVSFAAKEYLEEVESEVHEVEGTVAEISLIAKSCIAQNVRNEGVRISDSAAGNGLFGVGSGPGQSDQVEGGSVIVSADVEHGSITANNRVDYRSKMLAHNVKSTMTFLAKDGKFKIRHTNIEYLQKSTGSMRNSGYSRVGKWFGSGWKDAEKALSGVSDKVAECVKAGPEKENW</sequence>
<dbReference type="RefSeq" id="WP_217667690.1">
    <property type="nucleotide sequence ID" value="NZ_JAHRID010000002.1"/>
</dbReference>
<protein>
    <recommendedName>
        <fullName evidence="4">DUF4468 domain-containing protein</fullName>
    </recommendedName>
</protein>
<evidence type="ECO:0000313" key="2">
    <source>
        <dbReference type="EMBL" id="MBV2128363.1"/>
    </source>
</evidence>
<name>A0ABS6MHU3_9GAMM</name>
<feature type="signal peptide" evidence="1">
    <location>
        <begin position="1"/>
        <end position="19"/>
    </location>
</feature>
<organism evidence="2 3">
    <name type="scientific">Arsukibacterium indicum</name>
    <dbReference type="NCBI Taxonomy" id="2848612"/>
    <lineage>
        <taxon>Bacteria</taxon>
        <taxon>Pseudomonadati</taxon>
        <taxon>Pseudomonadota</taxon>
        <taxon>Gammaproteobacteria</taxon>
        <taxon>Chromatiales</taxon>
        <taxon>Chromatiaceae</taxon>
        <taxon>Arsukibacterium</taxon>
    </lineage>
</organism>
<comment type="caution">
    <text evidence="2">The sequence shown here is derived from an EMBL/GenBank/DDBJ whole genome shotgun (WGS) entry which is preliminary data.</text>
</comment>
<evidence type="ECO:0000256" key="1">
    <source>
        <dbReference type="SAM" id="SignalP"/>
    </source>
</evidence>
<accession>A0ABS6MHU3</accession>
<evidence type="ECO:0000313" key="3">
    <source>
        <dbReference type="Proteomes" id="UP000704611"/>
    </source>
</evidence>
<dbReference type="EMBL" id="JAHRID010000002">
    <property type="protein sequence ID" value="MBV2128363.1"/>
    <property type="molecule type" value="Genomic_DNA"/>
</dbReference>
<evidence type="ECO:0008006" key="4">
    <source>
        <dbReference type="Google" id="ProtNLM"/>
    </source>
</evidence>
<reference evidence="2 3" key="1">
    <citation type="submission" date="2021-06" db="EMBL/GenBank/DDBJ databases">
        <title>Rheinheimera indica sp. nov., isolated from deep-sea sediment.</title>
        <authorList>
            <person name="Wang Z."/>
            <person name="Zhang X.-Y."/>
        </authorList>
    </citation>
    <scope>NUCLEOTIDE SEQUENCE [LARGE SCALE GENOMIC DNA]</scope>
    <source>
        <strain evidence="2 3">SM2107</strain>
    </source>
</reference>
<dbReference type="Proteomes" id="UP000704611">
    <property type="component" value="Unassembled WGS sequence"/>
</dbReference>
<proteinExistence type="predicted"/>
<keyword evidence="3" id="KW-1185">Reference proteome</keyword>
<keyword evidence="1" id="KW-0732">Signal</keyword>